<dbReference type="GO" id="GO:0034220">
    <property type="term" value="P:monoatomic ion transmembrane transport"/>
    <property type="evidence" value="ECO:0007669"/>
    <property type="project" value="InterPro"/>
</dbReference>
<dbReference type="RefSeq" id="WP_124941872.1">
    <property type="nucleotide sequence ID" value="NZ_CP033578.1"/>
</dbReference>
<dbReference type="GO" id="GO:0015288">
    <property type="term" value="F:porin activity"/>
    <property type="evidence" value="ECO:0007669"/>
    <property type="project" value="InterPro"/>
</dbReference>
<evidence type="ECO:0000256" key="1">
    <source>
        <dbReference type="ARBA" id="ARBA00004571"/>
    </source>
</evidence>
<feature type="domain" description="Porin" evidence="6">
    <location>
        <begin position="9"/>
        <end position="319"/>
    </location>
</feature>
<accession>A0A3G4VN25</accession>
<dbReference type="EMBL" id="CP033578">
    <property type="protein sequence ID" value="AYV24271.1"/>
    <property type="molecule type" value="Genomic_DNA"/>
</dbReference>
<dbReference type="InterPro" id="IPR050298">
    <property type="entry name" value="Gram-neg_bact_OMP"/>
</dbReference>
<evidence type="ECO:0000256" key="4">
    <source>
        <dbReference type="ARBA" id="ARBA00023136"/>
    </source>
</evidence>
<keyword evidence="4" id="KW-0472">Membrane</keyword>
<evidence type="ECO:0000313" key="8">
    <source>
        <dbReference type="Proteomes" id="UP000279760"/>
    </source>
</evidence>
<organism evidence="7 8">
    <name type="scientific">Vibrio mediterranei</name>
    <dbReference type="NCBI Taxonomy" id="689"/>
    <lineage>
        <taxon>Bacteria</taxon>
        <taxon>Pseudomonadati</taxon>
        <taxon>Pseudomonadota</taxon>
        <taxon>Gammaproteobacteria</taxon>
        <taxon>Vibrionales</taxon>
        <taxon>Vibrionaceae</taxon>
        <taxon>Vibrio</taxon>
    </lineage>
</organism>
<reference evidence="7 8" key="1">
    <citation type="submission" date="2018-11" db="EMBL/GenBank/DDBJ databases">
        <title>Complete Genome Sequence of Vbrio mediterranei 117-T6: a Potential Pathogen Bacteria Isolated from the Conchocelis of Pyropia.</title>
        <authorList>
            <person name="Liu Q."/>
        </authorList>
    </citation>
    <scope>NUCLEOTIDE SEQUENCE [LARGE SCALE GENOMIC DNA]</scope>
    <source>
        <strain evidence="7 8">117-T6</strain>
    </source>
</reference>
<dbReference type="GO" id="GO:0009279">
    <property type="term" value="C:cell outer membrane"/>
    <property type="evidence" value="ECO:0007669"/>
    <property type="project" value="UniProtKB-SubCell"/>
</dbReference>
<dbReference type="PRINTS" id="PR00183">
    <property type="entry name" value="ECOLIPORIN"/>
</dbReference>
<feature type="chain" id="PRO_5018174731" evidence="5">
    <location>
        <begin position="22"/>
        <end position="344"/>
    </location>
</feature>
<dbReference type="Proteomes" id="UP000279760">
    <property type="component" value="Chromosome 2"/>
</dbReference>
<dbReference type="PANTHER" id="PTHR34501">
    <property type="entry name" value="PROTEIN YDDL-RELATED"/>
    <property type="match status" value="1"/>
</dbReference>
<dbReference type="CDD" id="cd00342">
    <property type="entry name" value="gram_neg_porins"/>
    <property type="match status" value="1"/>
</dbReference>
<comment type="subcellular location">
    <subcellularLocation>
        <location evidence="1">Cell outer membrane</location>
        <topology evidence="1">Multi-pass membrane protein</topology>
    </subcellularLocation>
</comment>
<dbReference type="InterPro" id="IPR023614">
    <property type="entry name" value="Porin_dom_sf"/>
</dbReference>
<protein>
    <submittedName>
        <fullName evidence="7">Porin</fullName>
    </submittedName>
</protein>
<evidence type="ECO:0000259" key="6">
    <source>
        <dbReference type="Pfam" id="PF13609"/>
    </source>
</evidence>
<keyword evidence="3 5" id="KW-0732">Signal</keyword>
<evidence type="ECO:0000256" key="3">
    <source>
        <dbReference type="ARBA" id="ARBA00022729"/>
    </source>
</evidence>
<feature type="signal peptide" evidence="5">
    <location>
        <begin position="1"/>
        <end position="21"/>
    </location>
</feature>
<dbReference type="AlphaFoldDB" id="A0A3G4VN25"/>
<evidence type="ECO:0000256" key="5">
    <source>
        <dbReference type="SAM" id="SignalP"/>
    </source>
</evidence>
<evidence type="ECO:0000256" key="2">
    <source>
        <dbReference type="ARBA" id="ARBA00007539"/>
    </source>
</evidence>
<dbReference type="InterPro" id="IPR033900">
    <property type="entry name" value="Gram_neg_porin_domain"/>
</dbReference>
<sequence length="344" mass="36860">MKMAAIATAITTALVSGSALAAEVYNSDGTSLNIGGRAEFRGDFIGKSSGAELDGSMDNNSRFRLNVGGNTQITNDLSGFAFYEAEQGVNSDGSGAGNSQTDNFKQRYMYAGLQTNFGAISFGRQDTALVQLSQMSDIATYTGAQKEFIDAGNEQANNNILYTGMFADDALSLKANAILSDEKDQNSYGISGIYTLPMGLGIGLGYAGGDEWITSATDTAETSQFMGGLSYAVGQLYVAGTYTQGKVKESAGDVDFTGYEFAGQYKFDNGFVAQGVYAKQESDTSPTDSSTLEKNNYVELTGKYYFNNSIHSYLSYKFNMLKADSSSFSKDADDSLRLGLRYDF</sequence>
<proteinExistence type="inferred from homology"/>
<evidence type="ECO:0000313" key="7">
    <source>
        <dbReference type="EMBL" id="AYV24271.1"/>
    </source>
</evidence>
<dbReference type="PANTHER" id="PTHR34501:SF2">
    <property type="entry name" value="OUTER MEMBRANE PORIN F-RELATED"/>
    <property type="match status" value="1"/>
</dbReference>
<dbReference type="Pfam" id="PF13609">
    <property type="entry name" value="Porin_4"/>
    <property type="match status" value="1"/>
</dbReference>
<dbReference type="InterPro" id="IPR001897">
    <property type="entry name" value="Porin_gammaproteobac"/>
</dbReference>
<gene>
    <name evidence="7" type="ORF">ECB94_23715</name>
</gene>
<dbReference type="SUPFAM" id="SSF56935">
    <property type="entry name" value="Porins"/>
    <property type="match status" value="1"/>
</dbReference>
<comment type="similarity">
    <text evidence="2">Belongs to the Gram-negative porin family.</text>
</comment>
<dbReference type="Gene3D" id="2.40.160.10">
    <property type="entry name" value="Porin"/>
    <property type="match status" value="1"/>
</dbReference>
<name>A0A3G4VN25_9VIBR</name>